<reference evidence="1" key="1">
    <citation type="submission" date="2019-08" db="EMBL/GenBank/DDBJ databases">
        <authorList>
            <person name="Kucharzyk K."/>
            <person name="Murdoch R.W."/>
            <person name="Higgins S."/>
            <person name="Loffler F."/>
        </authorList>
    </citation>
    <scope>NUCLEOTIDE SEQUENCE</scope>
</reference>
<protein>
    <submittedName>
        <fullName evidence="1">Uncharacterized protein</fullName>
    </submittedName>
</protein>
<name>A0A645E7F0_9ZZZZ</name>
<dbReference type="AlphaFoldDB" id="A0A645E7F0"/>
<sequence length="137" mass="15657">MGIKYLAPIADDRYAYHQPSADAISSLKIEIYRLLPLIHRNFSDESKCSQVDCQNGDSVVLEVACTVQYRPISAETDDQVRSFLDLQHLVFSIGSKDCACDTLLLQVVRYGLRQGMRSFFSPVRDDEYTLYRPLFHS</sequence>
<gene>
    <name evidence="1" type="ORF">SDC9_144588</name>
</gene>
<organism evidence="1">
    <name type="scientific">bioreactor metagenome</name>
    <dbReference type="NCBI Taxonomy" id="1076179"/>
    <lineage>
        <taxon>unclassified sequences</taxon>
        <taxon>metagenomes</taxon>
        <taxon>ecological metagenomes</taxon>
    </lineage>
</organism>
<dbReference type="EMBL" id="VSSQ01043699">
    <property type="protein sequence ID" value="MPM97415.1"/>
    <property type="molecule type" value="Genomic_DNA"/>
</dbReference>
<evidence type="ECO:0000313" key="1">
    <source>
        <dbReference type="EMBL" id="MPM97415.1"/>
    </source>
</evidence>
<comment type="caution">
    <text evidence="1">The sequence shown here is derived from an EMBL/GenBank/DDBJ whole genome shotgun (WGS) entry which is preliminary data.</text>
</comment>
<accession>A0A645E7F0</accession>
<proteinExistence type="predicted"/>